<proteinExistence type="predicted"/>
<dbReference type="Proteomes" id="UP000264589">
    <property type="component" value="Unassembled WGS sequence"/>
</dbReference>
<organism evidence="2 3">
    <name type="scientific">Parvularcula marina</name>
    <dbReference type="NCBI Taxonomy" id="2292771"/>
    <lineage>
        <taxon>Bacteria</taxon>
        <taxon>Pseudomonadati</taxon>
        <taxon>Pseudomonadota</taxon>
        <taxon>Alphaproteobacteria</taxon>
        <taxon>Parvularculales</taxon>
        <taxon>Parvularculaceae</taxon>
        <taxon>Parvularcula</taxon>
    </lineage>
</organism>
<dbReference type="AlphaFoldDB" id="A0A371R7L1"/>
<evidence type="ECO:0000256" key="1">
    <source>
        <dbReference type="SAM" id="SignalP"/>
    </source>
</evidence>
<keyword evidence="1" id="KW-0732">Signal</keyword>
<evidence type="ECO:0000313" key="2">
    <source>
        <dbReference type="EMBL" id="RFB01450.1"/>
    </source>
</evidence>
<protein>
    <submittedName>
        <fullName evidence="2">Uncharacterized protein</fullName>
    </submittedName>
</protein>
<dbReference type="EMBL" id="QUQO01000002">
    <property type="protein sequence ID" value="RFB01450.1"/>
    <property type="molecule type" value="Genomic_DNA"/>
</dbReference>
<sequence>MKILLGAGALLLTTTNMAAAQHDAADQFPPLVQAAVQSPIILPVFPETTISPEAERVHAAIPLDPVNVALVSVFEREIRPHRPASIRVIVMSGGRVSPDMRLVGASAVGGGQVSAVTNGSFTATVNDMEQRQLRLLLQFADDEGRKSSREVPLVVLPPPPPSSRVLAFSGAEIGWMSAVSGSTGMKLYAIGYYDSAQISEYSNADFPYKELQFFATDTRSPTGAERLAGRMVANKNTSWQAGLPGMGVKRGDLVRVVAISHERRGARPPEETLLVYRVR</sequence>
<keyword evidence="3" id="KW-1185">Reference proteome</keyword>
<evidence type="ECO:0000313" key="3">
    <source>
        <dbReference type="Proteomes" id="UP000264589"/>
    </source>
</evidence>
<feature type="signal peptide" evidence="1">
    <location>
        <begin position="1"/>
        <end position="18"/>
    </location>
</feature>
<gene>
    <name evidence="2" type="ORF">DX908_14270</name>
</gene>
<dbReference type="InParanoid" id="A0A371R7L1"/>
<accession>A0A371R7L1</accession>
<feature type="chain" id="PRO_5016663371" evidence="1">
    <location>
        <begin position="19"/>
        <end position="279"/>
    </location>
</feature>
<dbReference type="RefSeq" id="WP_116393166.1">
    <property type="nucleotide sequence ID" value="NZ_QUQO01000002.1"/>
</dbReference>
<reference evidence="2 3" key="1">
    <citation type="submission" date="2018-08" db="EMBL/GenBank/DDBJ databases">
        <title>Parvularcula sp. SM1705, isolated from surface water of the South Sea China.</title>
        <authorList>
            <person name="Sun L."/>
        </authorList>
    </citation>
    <scope>NUCLEOTIDE SEQUENCE [LARGE SCALE GENOMIC DNA]</scope>
    <source>
        <strain evidence="2 3">SM1705</strain>
    </source>
</reference>
<name>A0A371R7L1_9PROT</name>
<comment type="caution">
    <text evidence="2">The sequence shown here is derived from an EMBL/GenBank/DDBJ whole genome shotgun (WGS) entry which is preliminary data.</text>
</comment>